<evidence type="ECO:0000313" key="1">
    <source>
        <dbReference type="EMBL" id="CAF9939495.1"/>
    </source>
</evidence>
<dbReference type="EMBL" id="CAJPDR010000552">
    <property type="protein sequence ID" value="CAF9939495.1"/>
    <property type="molecule type" value="Genomic_DNA"/>
</dbReference>
<organism evidence="1 2">
    <name type="scientific">Alectoria fallacina</name>
    <dbReference type="NCBI Taxonomy" id="1903189"/>
    <lineage>
        <taxon>Eukaryota</taxon>
        <taxon>Fungi</taxon>
        <taxon>Dikarya</taxon>
        <taxon>Ascomycota</taxon>
        <taxon>Pezizomycotina</taxon>
        <taxon>Lecanoromycetes</taxon>
        <taxon>OSLEUM clade</taxon>
        <taxon>Lecanoromycetidae</taxon>
        <taxon>Lecanorales</taxon>
        <taxon>Lecanorineae</taxon>
        <taxon>Parmeliaceae</taxon>
        <taxon>Alectoria</taxon>
    </lineage>
</organism>
<evidence type="ECO:0000313" key="2">
    <source>
        <dbReference type="Proteomes" id="UP000664203"/>
    </source>
</evidence>
<protein>
    <submittedName>
        <fullName evidence="1">Uncharacterized protein</fullName>
    </submittedName>
</protein>
<keyword evidence="2" id="KW-1185">Reference proteome</keyword>
<name>A0A8H3J2G1_9LECA</name>
<comment type="caution">
    <text evidence="1">The sequence shown here is derived from an EMBL/GenBank/DDBJ whole genome shotgun (WGS) entry which is preliminary data.</text>
</comment>
<accession>A0A8H3J2G1</accession>
<dbReference type="OrthoDB" id="10316865at2759"/>
<dbReference type="Proteomes" id="UP000664203">
    <property type="component" value="Unassembled WGS sequence"/>
</dbReference>
<gene>
    <name evidence="1" type="ORF">ALECFALPRED_008153</name>
</gene>
<proteinExistence type="predicted"/>
<dbReference type="AlphaFoldDB" id="A0A8H3J2G1"/>
<sequence length="717" mass="77727">MYILGKAATYATQVLFGLFVTSYGLPTTSQVSEQVTNLPANATLRFDNQTLIRSPDGIPWLPEISAFQASVPYPIPDTAITLNFTHFGFQIPVVRALSTIFDARQQVLSRLASNSEEATKNTIFEFSTRSTLPTSLVCSVVVQAYGGVGLSWLQLDHILEGLTQFSSGAGTDRQVHYQTLEFEVDLLDEGRIGTGLLCCTQGRGRGAAEVVKRRAETPSASQGLDKRLNLVSVLADETSPNLSNTSSLLSSDAAEINFPVPGANISLAFVWLGTPIPSKMVNEALNGAFLKIAPFMKESASEQVPQKRFFYWTTAGKVRIAIQIYGMSRMNWSQINSVIAGLFRFTNGIGTSHQQKHFENLGFDIKDEDGDNIGYGNLLAVPMHSSDIVRAVEEKTSNLTPRSINSTALHLYNANTSSHSVSTPPVSYIWPIPNTEFSLLFNYMGAPLPAGEVNAAINYARQRIRAAIHAIPDQPIGRNGFESHLGTVQVSVTAYEGAEISWRQLGEILTGLSAFCIGPYKRLLVFDVEVENLGPIAAGKLWYYDDPDALGIAKRATNPPLLQLGLVTPNTTTPSLSPTAPNSTLDIPIPVPYPVPHTSTTLLFDLLGRSIPPALITSLLATAMREIGPLASGPSRNERISAGQYQAVDASGRVAVTVAADPGKAVTWKGLENVLVGLREFSSNSRGRLRGEHFQVLVFRILEGRERVGAGNLGYYQ</sequence>
<reference evidence="1" key="1">
    <citation type="submission" date="2021-03" db="EMBL/GenBank/DDBJ databases">
        <authorList>
            <person name="Tagirdzhanova G."/>
        </authorList>
    </citation>
    <scope>NUCLEOTIDE SEQUENCE</scope>
</reference>